<dbReference type="FunFam" id="3.30.70.120:FF:000006">
    <property type="entry name" value="GTP cyclohydrolase 1 type 2 homolog"/>
    <property type="match status" value="1"/>
</dbReference>
<protein>
    <recommendedName>
        <fullName evidence="3">NGG1p interacting factor NIF3</fullName>
    </recommendedName>
</protein>
<dbReference type="Proteomes" id="UP000242915">
    <property type="component" value="Unassembled WGS sequence"/>
</dbReference>
<accession>A0A238ZH26</accession>
<evidence type="ECO:0000313" key="1">
    <source>
        <dbReference type="EMBL" id="SNR82776.1"/>
    </source>
</evidence>
<keyword evidence="2" id="KW-1185">Reference proteome</keyword>
<dbReference type="EMBL" id="FZOG01000001">
    <property type="protein sequence ID" value="SNR82776.1"/>
    <property type="molecule type" value="Genomic_DNA"/>
</dbReference>
<dbReference type="AlphaFoldDB" id="A0A238ZH26"/>
<dbReference type="PANTHER" id="PTHR41774">
    <property type="match status" value="1"/>
</dbReference>
<dbReference type="PANTHER" id="PTHR41774:SF1">
    <property type="entry name" value="NGG1P INTERACTING FACTOR NIF3"/>
    <property type="match status" value="1"/>
</dbReference>
<dbReference type="RefSeq" id="WP_010484655.1">
    <property type="nucleotide sequence ID" value="NZ_FZOG01000001.1"/>
</dbReference>
<dbReference type="InterPro" id="IPR015867">
    <property type="entry name" value="N-reg_PII/ATP_PRibTrfase_C"/>
</dbReference>
<evidence type="ECO:0000313" key="2">
    <source>
        <dbReference type="Proteomes" id="UP000242915"/>
    </source>
</evidence>
<gene>
    <name evidence="1" type="ORF">SAMN05216255_0432</name>
</gene>
<dbReference type="InterPro" id="IPR036069">
    <property type="entry name" value="DUF34/NIF3_sf"/>
</dbReference>
<evidence type="ECO:0008006" key="3">
    <source>
        <dbReference type="Google" id="ProtNLM"/>
    </source>
</evidence>
<name>A0A238ZH26_9PSED</name>
<dbReference type="SUPFAM" id="SSF102705">
    <property type="entry name" value="NIF3 (NGG1p interacting factor 3)-like"/>
    <property type="match status" value="1"/>
</dbReference>
<organism evidence="1 2">
    <name type="scientific">Pseudomonas segetis</name>
    <dbReference type="NCBI Taxonomy" id="298908"/>
    <lineage>
        <taxon>Bacteria</taxon>
        <taxon>Pseudomonadati</taxon>
        <taxon>Pseudomonadota</taxon>
        <taxon>Gammaproteobacteria</taxon>
        <taxon>Pseudomonadales</taxon>
        <taxon>Pseudomonadaceae</taxon>
        <taxon>Pseudomonas</taxon>
    </lineage>
</organism>
<reference evidence="2" key="1">
    <citation type="submission" date="2017-06" db="EMBL/GenBank/DDBJ databases">
        <authorList>
            <person name="Varghese N."/>
            <person name="Submissions S."/>
        </authorList>
    </citation>
    <scope>NUCLEOTIDE SEQUENCE [LARGE SCALE GENOMIC DNA]</scope>
    <source>
        <strain evidence="2">CIP 108523</strain>
    </source>
</reference>
<dbReference type="Gene3D" id="3.30.70.120">
    <property type="match status" value="1"/>
</dbReference>
<sequence>MYKLCFYVPESHLETVKAAIFAAGAGHIGNYDHCCWQVPGQGQFRPLPGSRPYLGNEGVVERMAEWKVEVVVADELIHDSVKALKTSHPYETPAYQVWRLSDLQF</sequence>
<proteinExistence type="predicted"/>